<evidence type="ECO:0000256" key="1">
    <source>
        <dbReference type="ARBA" id="ARBA00023172"/>
    </source>
</evidence>
<name>A0A8W8IHS8_MAGGI</name>
<organism evidence="3 4">
    <name type="scientific">Magallana gigas</name>
    <name type="common">Pacific oyster</name>
    <name type="synonym">Crassostrea gigas</name>
    <dbReference type="NCBI Taxonomy" id="29159"/>
    <lineage>
        <taxon>Eukaryota</taxon>
        <taxon>Metazoa</taxon>
        <taxon>Spiralia</taxon>
        <taxon>Lophotrochozoa</taxon>
        <taxon>Mollusca</taxon>
        <taxon>Bivalvia</taxon>
        <taxon>Autobranchia</taxon>
        <taxon>Pteriomorphia</taxon>
        <taxon>Ostreida</taxon>
        <taxon>Ostreoidea</taxon>
        <taxon>Ostreidae</taxon>
        <taxon>Magallana</taxon>
    </lineage>
</organism>
<evidence type="ECO:0000259" key="2">
    <source>
        <dbReference type="PROSITE" id="PS51898"/>
    </source>
</evidence>
<dbReference type="AlphaFoldDB" id="A0A8W8IHS8"/>
<proteinExistence type="predicted"/>
<dbReference type="Pfam" id="PF04852">
    <property type="entry name" value="ALOG_dom"/>
    <property type="match status" value="1"/>
</dbReference>
<dbReference type="InterPro" id="IPR006936">
    <property type="entry name" value="ALOG_dom"/>
</dbReference>
<dbReference type="GO" id="GO:0006310">
    <property type="term" value="P:DNA recombination"/>
    <property type="evidence" value="ECO:0007669"/>
    <property type="project" value="UniProtKB-KW"/>
</dbReference>
<evidence type="ECO:0000313" key="4">
    <source>
        <dbReference type="Proteomes" id="UP000005408"/>
    </source>
</evidence>
<dbReference type="InterPro" id="IPR002104">
    <property type="entry name" value="Integrase_catalytic"/>
</dbReference>
<reference evidence="3" key="1">
    <citation type="submission" date="2022-08" db="UniProtKB">
        <authorList>
            <consortium name="EnsemblMetazoa"/>
        </authorList>
    </citation>
    <scope>IDENTIFICATION</scope>
    <source>
        <strain evidence="3">05x7-T-G4-1.051#20</strain>
    </source>
</reference>
<dbReference type="PANTHER" id="PTHR33050">
    <property type="entry name" value="REVERSE TRANSCRIPTASE DOMAIN-CONTAINING PROTEIN"/>
    <property type="match status" value="1"/>
</dbReference>
<dbReference type="PANTHER" id="PTHR33050:SF7">
    <property type="entry name" value="RIBONUCLEASE H"/>
    <property type="match status" value="1"/>
</dbReference>
<feature type="domain" description="Tyr recombinase" evidence="2">
    <location>
        <begin position="905"/>
        <end position="1120"/>
    </location>
</feature>
<dbReference type="EnsemblMetazoa" id="G14369.1">
    <property type="protein sequence ID" value="G14369.1:cds"/>
    <property type="gene ID" value="G14369"/>
</dbReference>
<dbReference type="Proteomes" id="UP000005408">
    <property type="component" value="Unassembled WGS sequence"/>
</dbReference>
<dbReference type="InterPro" id="IPR011010">
    <property type="entry name" value="DNA_brk_join_enz"/>
</dbReference>
<dbReference type="GO" id="GO:0015074">
    <property type="term" value="P:DNA integration"/>
    <property type="evidence" value="ECO:0007669"/>
    <property type="project" value="InterPro"/>
</dbReference>
<dbReference type="PROSITE" id="PS51898">
    <property type="entry name" value="TYR_RECOMBINASE"/>
    <property type="match status" value="1"/>
</dbReference>
<evidence type="ECO:0000313" key="3">
    <source>
        <dbReference type="EnsemblMetazoa" id="G14369.1:cds"/>
    </source>
</evidence>
<dbReference type="SUPFAM" id="SSF56349">
    <property type="entry name" value="DNA breaking-rejoining enzymes"/>
    <property type="match status" value="1"/>
</dbReference>
<keyword evidence="4" id="KW-1185">Reference proteome</keyword>
<dbReference type="InterPro" id="IPR013762">
    <property type="entry name" value="Integrase-like_cat_sf"/>
</dbReference>
<keyword evidence="1" id="KW-0233">DNA recombination</keyword>
<protein>
    <recommendedName>
        <fullName evidence="2">Tyr recombinase domain-containing protein</fullName>
    </recommendedName>
</protein>
<accession>A0A8W8IHS8</accession>
<dbReference type="GO" id="GO:0003677">
    <property type="term" value="F:DNA binding"/>
    <property type="evidence" value="ECO:0007669"/>
    <property type="project" value="InterPro"/>
</dbReference>
<dbReference type="InterPro" id="IPR052055">
    <property type="entry name" value="Hepadnavirus_pol/RT"/>
</dbReference>
<sequence>MTLVLKPKHSLLGKSLLPVIMELKSNQPGMQIDTFARLKKDHPLEKYSLEELKVEFNRLTGETIQSLLIILSQEESVDLVRKIMHFSILHANNVGAPKGQVLTEIAPSAAGSSGPCTGNGDGAANLEDRLKGLEQNVSVLKSKSGEQKVDDAIRQVRLLAARPKLTPSHVLIASLEMLVDVAKCEGHKDAEFFNKALQACRRFEESEDVCGLCLKLIGSSEDRKISTAIAEWVKGKKYDKENEKEKVKETNVSNVPSFPYLAPMYNNFPLGFVPPMPMPGYIGFGQGRGGNRARNGQNSNPRSESMRCKRFHFHPHIPEWEKEALEYSPLDIPRRDLDISKCRVNYRGEFVLPPENVLLAESIVENDLEVGDCVPPHLILPLTVEHTKPRLCHEERFLNLWVMDKPFQLDTLKEVPRLVGRNHFMASVDDKSGYDHVRKLAFLLPEEKRNRFAELRDFILSEDSVDIKTLQWFAGKCISFVLVVPASRLYSREVHRAIGMAERNSRRVEVVGALREEIEFWKFLDNWNGFVSWRSERHLQISLATDSSGYKWGALVFSQKESFGDFWGIDDKRPIHLKEGDALLNALLSLGKQVENHRVDAYVDNKALVHVWENQGGKDVRFNNIMKSIFVFTEKNNVDLKLHFIPSGDNAADGPSRSLSFQDCQLSEKSWSEIQLAYGPHSVDLMALDSNVMLNERGEKLRHFTQGPSPLSSGINVFSQDVSLEDNPYVFPPFCLISVLLKFLESQRVRKCTVVVPEIVPTPVWWPLFWLYVESFIVLGNKGDTGVLKLPSKQGFVLDKTTPYHVQMFLIFKDKKGKTKVHDIHCGYLGKMSDVSECSCPKRLAFGTVQSLIGQLKTVFEDLGLGKDWDRNLNGGNPACAPMVKKYLKAIKKEQSIAHIVPKQAKPLFLSKLKAICCYIDENLQSGSLGVDKRFIYLRDQAFFKIQFFAGDRANDLGQCIAQEVKCLPDNEGLLFSHMVGKTFKLSNGQVNQFTIFRIHDKSVCPVHGLETYAVGVKSLGIDISSGYLFRPLSRSGKEILDAPLSSSVVYTRLKHYLAVLGVDQGETPHSLRSGCTISLALSGLDQSSGVIMNHIGWATKSTFGRYSRISKIADRGVIGTALAGVASREGDAERKFLKFGDDSNLKPFL</sequence>
<dbReference type="Gene3D" id="1.10.443.10">
    <property type="entry name" value="Intergrase catalytic core"/>
    <property type="match status" value="1"/>
</dbReference>